<evidence type="ECO:0000313" key="2">
    <source>
        <dbReference type="EMBL" id="MBW0526091.1"/>
    </source>
</evidence>
<accession>A0A9Q3I1J5</accession>
<dbReference type="InterPro" id="IPR013103">
    <property type="entry name" value="RVT_2"/>
</dbReference>
<feature type="domain" description="Reverse transcriptase Ty1/copia-type" evidence="1">
    <location>
        <begin position="97"/>
        <end position="153"/>
    </location>
</feature>
<reference evidence="2" key="1">
    <citation type="submission" date="2021-03" db="EMBL/GenBank/DDBJ databases">
        <title>Draft genome sequence of rust myrtle Austropuccinia psidii MF-1, a brazilian biotype.</title>
        <authorList>
            <person name="Quecine M.C."/>
            <person name="Pachon D.M.R."/>
            <person name="Bonatelli M.L."/>
            <person name="Correr F.H."/>
            <person name="Franceschini L.M."/>
            <person name="Leite T.F."/>
            <person name="Margarido G.R.A."/>
            <person name="Almeida C.A."/>
            <person name="Ferrarezi J.A."/>
            <person name="Labate C.A."/>
        </authorList>
    </citation>
    <scope>NUCLEOTIDE SEQUENCE</scope>
    <source>
        <strain evidence="2">MF-1</strain>
    </source>
</reference>
<dbReference type="Pfam" id="PF07727">
    <property type="entry name" value="RVT_2"/>
    <property type="match status" value="1"/>
</dbReference>
<dbReference type="EMBL" id="AVOT02032347">
    <property type="protein sequence ID" value="MBW0526091.1"/>
    <property type="molecule type" value="Genomic_DNA"/>
</dbReference>
<protein>
    <recommendedName>
        <fullName evidence="1">Reverse transcriptase Ty1/copia-type domain-containing protein</fullName>
    </recommendedName>
</protein>
<evidence type="ECO:0000259" key="1">
    <source>
        <dbReference type="Pfam" id="PF07727"/>
    </source>
</evidence>
<organism evidence="2 3">
    <name type="scientific">Austropuccinia psidii MF-1</name>
    <dbReference type="NCBI Taxonomy" id="1389203"/>
    <lineage>
        <taxon>Eukaryota</taxon>
        <taxon>Fungi</taxon>
        <taxon>Dikarya</taxon>
        <taxon>Basidiomycota</taxon>
        <taxon>Pucciniomycotina</taxon>
        <taxon>Pucciniomycetes</taxon>
        <taxon>Pucciniales</taxon>
        <taxon>Sphaerophragmiaceae</taxon>
        <taxon>Austropuccinia</taxon>
    </lineage>
</organism>
<sequence length="155" mass="17306">MKPTKQDEEGVDEIPSCLPTDIATEPSPMIQSRLRVIGPRNPTLISSNNLPHSRRAAAFLSSVEAAPQNFNMEVNSASKYVCLAAIAKELKSMEYLKLWDVLELSPTFKLFRTTWVFKVRKAHLGKVVEHKVRLFAQGFTQTAGVDLEKTYSPTG</sequence>
<dbReference type="AlphaFoldDB" id="A0A9Q3I1J5"/>
<name>A0A9Q3I1J5_9BASI</name>
<evidence type="ECO:0000313" key="3">
    <source>
        <dbReference type="Proteomes" id="UP000765509"/>
    </source>
</evidence>
<keyword evidence="3" id="KW-1185">Reference proteome</keyword>
<comment type="caution">
    <text evidence="2">The sequence shown here is derived from an EMBL/GenBank/DDBJ whole genome shotgun (WGS) entry which is preliminary data.</text>
</comment>
<dbReference type="Proteomes" id="UP000765509">
    <property type="component" value="Unassembled WGS sequence"/>
</dbReference>
<dbReference type="OrthoDB" id="411615at2759"/>
<proteinExistence type="predicted"/>
<gene>
    <name evidence="2" type="ORF">O181_065806</name>
</gene>